<sequence>MSWERDITWTELLPVDAMDLSQLNPQESHTPVMDYLQFYHYNLKTLAGYRCELVNTMRADVHVQLFTPENPKGTILLVHGYMDHTGGLSACVNAFLKESYEVAAIDLPGHGLSSGDRGAIRDFSHYVDAVKAGWGQLDKYRCAGPVYGLGHSTGGAVLFHGVSEGVLPLKALMMAGPLYHPYQWKWVRLLLPVASKWVTKKKRRFKQNSKDERYHLFLKHDPLQVRELPTSWLMALTEWQKDILACSKVEVPVYLLQGTKDTTVQWQENVEFFNDKCKDLQVALFEGAGHQLLNEKEAIRELAFERMSSFIHGRSAWQSTLEKEPENED</sequence>
<dbReference type="InterPro" id="IPR029058">
    <property type="entry name" value="AB_hydrolase_fold"/>
</dbReference>
<dbReference type="Pfam" id="PF12146">
    <property type="entry name" value="Hydrolase_4"/>
    <property type="match status" value="1"/>
</dbReference>
<reference evidence="2 3" key="1">
    <citation type="submission" date="2018-10" db="EMBL/GenBank/DDBJ databases">
        <title>Bacillus Keqinensis sp. nov., a moderately halophilic bacterium isolated from a saline-alkaline lake.</title>
        <authorList>
            <person name="Wang H."/>
        </authorList>
    </citation>
    <scope>NUCLEOTIDE SEQUENCE [LARGE SCALE GENOMIC DNA]</scope>
    <source>
        <strain evidence="2 3">KQ-3</strain>
    </source>
</reference>
<evidence type="ECO:0000313" key="2">
    <source>
        <dbReference type="EMBL" id="RNA69424.1"/>
    </source>
</evidence>
<accession>A0A3M7TXC2</accession>
<dbReference type="SUPFAM" id="SSF53474">
    <property type="entry name" value="alpha/beta-Hydrolases"/>
    <property type="match status" value="1"/>
</dbReference>
<dbReference type="Gene3D" id="3.40.50.1820">
    <property type="entry name" value="alpha/beta hydrolase"/>
    <property type="match status" value="1"/>
</dbReference>
<dbReference type="OrthoDB" id="5614837at2"/>
<keyword evidence="2" id="KW-0378">Hydrolase</keyword>
<proteinExistence type="predicted"/>
<dbReference type="GO" id="GO:0016787">
    <property type="term" value="F:hydrolase activity"/>
    <property type="evidence" value="ECO:0007669"/>
    <property type="project" value="UniProtKB-KW"/>
</dbReference>
<feature type="domain" description="Serine aminopeptidase S33" evidence="1">
    <location>
        <begin position="70"/>
        <end position="297"/>
    </location>
</feature>
<comment type="caution">
    <text evidence="2">The sequence shown here is derived from an EMBL/GenBank/DDBJ whole genome shotgun (WGS) entry which is preliminary data.</text>
</comment>
<dbReference type="PANTHER" id="PTHR11614">
    <property type="entry name" value="PHOSPHOLIPASE-RELATED"/>
    <property type="match status" value="1"/>
</dbReference>
<protein>
    <submittedName>
        <fullName evidence="2">Alpha/beta hydrolase</fullName>
    </submittedName>
</protein>
<dbReference type="AlphaFoldDB" id="A0A3M7TXC2"/>
<evidence type="ECO:0000313" key="3">
    <source>
        <dbReference type="Proteomes" id="UP000278746"/>
    </source>
</evidence>
<dbReference type="EMBL" id="RHIB01000001">
    <property type="protein sequence ID" value="RNA69424.1"/>
    <property type="molecule type" value="Genomic_DNA"/>
</dbReference>
<gene>
    <name evidence="2" type="ORF">EBO34_05660</name>
</gene>
<dbReference type="InterPro" id="IPR022742">
    <property type="entry name" value="Hydrolase_4"/>
</dbReference>
<name>A0A3M7TXC2_9BACI</name>
<organism evidence="2 3">
    <name type="scientific">Alteribacter keqinensis</name>
    <dbReference type="NCBI Taxonomy" id="2483800"/>
    <lineage>
        <taxon>Bacteria</taxon>
        <taxon>Bacillati</taxon>
        <taxon>Bacillota</taxon>
        <taxon>Bacilli</taxon>
        <taxon>Bacillales</taxon>
        <taxon>Bacillaceae</taxon>
        <taxon>Alteribacter</taxon>
    </lineage>
</organism>
<dbReference type="RefSeq" id="WP_122896944.1">
    <property type="nucleotide sequence ID" value="NZ_RHIB01000001.1"/>
</dbReference>
<keyword evidence="3" id="KW-1185">Reference proteome</keyword>
<dbReference type="Proteomes" id="UP000278746">
    <property type="component" value="Unassembled WGS sequence"/>
</dbReference>
<dbReference type="InterPro" id="IPR051044">
    <property type="entry name" value="MAG_DAG_Lipase"/>
</dbReference>
<evidence type="ECO:0000259" key="1">
    <source>
        <dbReference type="Pfam" id="PF12146"/>
    </source>
</evidence>